<name>A0A6N9Q4P3_9BACL</name>
<comment type="caution">
    <text evidence="3">The sequence shown here is derived from an EMBL/GenBank/DDBJ whole genome shotgun (WGS) entry which is preliminary data.</text>
</comment>
<feature type="transmembrane region" description="Helical" evidence="1">
    <location>
        <begin position="12"/>
        <end position="31"/>
    </location>
</feature>
<feature type="transmembrane region" description="Helical" evidence="1">
    <location>
        <begin position="384"/>
        <end position="408"/>
    </location>
</feature>
<evidence type="ECO:0000313" key="4">
    <source>
        <dbReference type="Proteomes" id="UP000448943"/>
    </source>
</evidence>
<feature type="transmembrane region" description="Helical" evidence="1">
    <location>
        <begin position="127"/>
        <end position="148"/>
    </location>
</feature>
<feature type="domain" description="Nucleoside transporter/FeoB GTPase Gate" evidence="2">
    <location>
        <begin position="48"/>
        <end position="144"/>
    </location>
</feature>
<keyword evidence="1" id="KW-0472">Membrane</keyword>
<keyword evidence="1" id="KW-0812">Transmembrane</keyword>
<proteinExistence type="predicted"/>
<feature type="transmembrane region" description="Helical" evidence="1">
    <location>
        <begin position="334"/>
        <end position="351"/>
    </location>
</feature>
<protein>
    <recommendedName>
        <fullName evidence="2">Nucleoside transporter/FeoB GTPase Gate domain-containing protein</fullName>
    </recommendedName>
</protein>
<dbReference type="RefSeq" id="WP_160646395.1">
    <property type="nucleotide sequence ID" value="NZ_SIJB01000026.1"/>
</dbReference>
<evidence type="ECO:0000256" key="1">
    <source>
        <dbReference type="SAM" id="Phobius"/>
    </source>
</evidence>
<feature type="transmembrane region" description="Helical" evidence="1">
    <location>
        <begin position="51"/>
        <end position="77"/>
    </location>
</feature>
<keyword evidence="4" id="KW-1185">Reference proteome</keyword>
<feature type="transmembrane region" description="Helical" evidence="1">
    <location>
        <begin position="154"/>
        <end position="176"/>
    </location>
</feature>
<dbReference type="InterPro" id="IPR011642">
    <property type="entry name" value="Gate_dom"/>
</dbReference>
<organism evidence="3 4">
    <name type="scientific">Chengkuizengella marina</name>
    <dbReference type="NCBI Taxonomy" id="2507566"/>
    <lineage>
        <taxon>Bacteria</taxon>
        <taxon>Bacillati</taxon>
        <taxon>Bacillota</taxon>
        <taxon>Bacilli</taxon>
        <taxon>Bacillales</taxon>
        <taxon>Paenibacillaceae</taxon>
        <taxon>Chengkuizengella</taxon>
    </lineage>
</organism>
<dbReference type="AlphaFoldDB" id="A0A6N9Q4P3"/>
<dbReference type="Pfam" id="PF07670">
    <property type="entry name" value="Gate"/>
    <property type="match status" value="1"/>
</dbReference>
<dbReference type="Proteomes" id="UP000448943">
    <property type="component" value="Unassembled WGS sequence"/>
</dbReference>
<sequence>MSRLNFNMNHRFFTFLLAMCAAFLVLFIIIFPEEAFQSSLQGLNIWWKIVFPSLLPFFILSEILIAFGVIRMFGVWLEPLMRFLFKVPGVGGWALAMGWTVGYPSSAQITSNIRQQNLITRDEGEKILAISHSSSPIFIINVIAIGFFHHMQLGLFIMTIHFISLLLLGFVLRLYYGDTSNKLLTENNHFIIRSIRAMFQAHQQDGRTFGKLLGDAVISSIQNLLMIGGTMMLFAVIIKMITLTNFLLLINKLLTHFFKITNLSDNTLASITTGWFELNLGAYQISTAQSIPFIWQIALICSLLAWSGFSVHLQVKSLIQNTDLRYRSFFVSRMLQALFSFALTFLLWKPYQILFSNVEPSFLNTAPKYVETSNTVWSIWESTFIFILILLCTMLFLSIIISIFKAVFHKFV</sequence>
<reference evidence="3 4" key="1">
    <citation type="submission" date="2019-01" db="EMBL/GenBank/DDBJ databases">
        <title>Chengkuizengella sp. nov., isolated from deep-sea sediment of East Pacific Ocean.</title>
        <authorList>
            <person name="Yang J."/>
            <person name="Lai Q."/>
            <person name="Shao Z."/>
        </authorList>
    </citation>
    <scope>NUCLEOTIDE SEQUENCE [LARGE SCALE GENOMIC DNA]</scope>
    <source>
        <strain evidence="3 4">YPA3-1-1</strain>
    </source>
</reference>
<feature type="transmembrane region" description="Helical" evidence="1">
    <location>
        <begin position="293"/>
        <end position="313"/>
    </location>
</feature>
<evidence type="ECO:0000313" key="3">
    <source>
        <dbReference type="EMBL" id="NBI29584.1"/>
    </source>
</evidence>
<accession>A0A6N9Q4P3</accession>
<dbReference type="EMBL" id="SIJB01000026">
    <property type="protein sequence ID" value="NBI29584.1"/>
    <property type="molecule type" value="Genomic_DNA"/>
</dbReference>
<dbReference type="OrthoDB" id="1645614at2"/>
<keyword evidence="1" id="KW-1133">Transmembrane helix</keyword>
<gene>
    <name evidence="3" type="ORF">ERL59_11505</name>
</gene>
<feature type="transmembrane region" description="Helical" evidence="1">
    <location>
        <begin position="224"/>
        <end position="250"/>
    </location>
</feature>
<evidence type="ECO:0000259" key="2">
    <source>
        <dbReference type="Pfam" id="PF07670"/>
    </source>
</evidence>